<keyword evidence="2" id="KW-0812">Transmembrane</keyword>
<comment type="caution">
    <text evidence="3">The sequence shown here is derived from an EMBL/GenBank/DDBJ whole genome shotgun (WGS) entry which is preliminary data.</text>
</comment>
<dbReference type="AlphaFoldDB" id="A0A8H7S9Y8"/>
<keyword evidence="4" id="KW-1185">Reference proteome</keyword>
<feature type="compositionally biased region" description="Polar residues" evidence="1">
    <location>
        <begin position="266"/>
        <end position="281"/>
    </location>
</feature>
<evidence type="ECO:0000256" key="2">
    <source>
        <dbReference type="SAM" id="Phobius"/>
    </source>
</evidence>
<organism evidence="3 4">
    <name type="scientific">Circinella minor</name>
    <dbReference type="NCBI Taxonomy" id="1195481"/>
    <lineage>
        <taxon>Eukaryota</taxon>
        <taxon>Fungi</taxon>
        <taxon>Fungi incertae sedis</taxon>
        <taxon>Mucoromycota</taxon>
        <taxon>Mucoromycotina</taxon>
        <taxon>Mucoromycetes</taxon>
        <taxon>Mucorales</taxon>
        <taxon>Lichtheimiaceae</taxon>
        <taxon>Circinella</taxon>
    </lineage>
</organism>
<evidence type="ECO:0000313" key="4">
    <source>
        <dbReference type="Proteomes" id="UP000646827"/>
    </source>
</evidence>
<feature type="compositionally biased region" description="Low complexity" evidence="1">
    <location>
        <begin position="240"/>
        <end position="250"/>
    </location>
</feature>
<keyword evidence="2" id="KW-1133">Transmembrane helix</keyword>
<gene>
    <name evidence="3" type="ORF">INT45_013706</name>
</gene>
<evidence type="ECO:0000256" key="1">
    <source>
        <dbReference type="SAM" id="MobiDB-lite"/>
    </source>
</evidence>
<reference evidence="3 4" key="1">
    <citation type="submission" date="2020-12" db="EMBL/GenBank/DDBJ databases">
        <title>Metabolic potential, ecology and presence of endohyphal bacteria is reflected in genomic diversity of Mucoromycotina.</title>
        <authorList>
            <person name="Muszewska A."/>
            <person name="Okrasinska A."/>
            <person name="Steczkiewicz K."/>
            <person name="Drgas O."/>
            <person name="Orlowska M."/>
            <person name="Perlinska-Lenart U."/>
            <person name="Aleksandrzak-Piekarczyk T."/>
            <person name="Szatraj K."/>
            <person name="Zielenkiewicz U."/>
            <person name="Pilsyk S."/>
            <person name="Malc E."/>
            <person name="Mieczkowski P."/>
            <person name="Kruszewska J.S."/>
            <person name="Biernat P."/>
            <person name="Pawlowska J."/>
        </authorList>
    </citation>
    <scope>NUCLEOTIDE SEQUENCE [LARGE SCALE GENOMIC DNA]</scope>
    <source>
        <strain evidence="3 4">CBS 142.35</strain>
    </source>
</reference>
<dbReference type="EMBL" id="JAEPRB010000026">
    <property type="protein sequence ID" value="KAG2225595.1"/>
    <property type="molecule type" value="Genomic_DNA"/>
</dbReference>
<proteinExistence type="predicted"/>
<feature type="transmembrane region" description="Helical" evidence="2">
    <location>
        <begin position="81"/>
        <end position="102"/>
    </location>
</feature>
<feature type="non-terminal residue" evidence="3">
    <location>
        <position position="1"/>
    </location>
</feature>
<dbReference type="OrthoDB" id="2240884at2759"/>
<accession>A0A8H7S9Y8</accession>
<feature type="region of interest" description="Disordered" evidence="1">
    <location>
        <begin position="240"/>
        <end position="281"/>
    </location>
</feature>
<evidence type="ECO:0000313" key="3">
    <source>
        <dbReference type="EMBL" id="KAG2225595.1"/>
    </source>
</evidence>
<keyword evidence="2" id="KW-0472">Membrane</keyword>
<dbReference type="Proteomes" id="UP000646827">
    <property type="component" value="Unassembled WGS sequence"/>
</dbReference>
<sequence length="281" mass="32246">MKTIRLGLIGRRFDDQYTFDLQGYLSIHDFNSAMELFCEAVRQDPPPGHKGIWIATLLTLWVIVAGTVYILWNFLLLKENSYILLILPGIMLLSSMLWIWRYRHLNNIFQRRIVELCSRINASENIRGVNYRLTKYGSDVQRPYDCEDSIFGISGDGRGSSRRNITTLFGRKTRYVLVIEFDDRYRALQMQQPAVQPPEFVFYPHYRSGSQETYLHPPYSSYPPPPTTFKFNTMTTSTGTAGGSTAVNATYSPLPDEKIQSPHSPPSWTAGTLYNHSHNSN</sequence>
<feature type="transmembrane region" description="Helical" evidence="2">
    <location>
        <begin position="52"/>
        <end position="75"/>
    </location>
</feature>
<protein>
    <submittedName>
        <fullName evidence="3">Uncharacterized protein</fullName>
    </submittedName>
</protein>
<name>A0A8H7S9Y8_9FUNG</name>